<dbReference type="PANTHER" id="PTHR15549">
    <property type="entry name" value="PAIRED IMMUNOGLOBULIN-LIKE TYPE 2 RECEPTOR"/>
    <property type="match status" value="1"/>
</dbReference>
<comment type="subcellular location">
    <subcellularLocation>
        <location evidence="1">Membrane</location>
        <topology evidence="1">Single-pass membrane protein</topology>
    </subcellularLocation>
</comment>
<evidence type="ECO:0000256" key="6">
    <source>
        <dbReference type="SAM" id="Phobius"/>
    </source>
</evidence>
<dbReference type="InterPro" id="IPR051694">
    <property type="entry name" value="Immunoregulatory_rcpt-like"/>
</dbReference>
<evidence type="ECO:0000313" key="8">
    <source>
        <dbReference type="EMBL" id="OBS20071.1"/>
    </source>
</evidence>
<evidence type="ECO:0000256" key="5">
    <source>
        <dbReference type="SAM" id="MobiDB-lite"/>
    </source>
</evidence>
<evidence type="ECO:0000256" key="3">
    <source>
        <dbReference type="ARBA" id="ARBA00022989"/>
    </source>
</evidence>
<dbReference type="Proteomes" id="UP000091967">
    <property type="component" value="Unassembled WGS sequence"/>
</dbReference>
<dbReference type="AlphaFoldDB" id="A0A1B8AI38"/>
<keyword evidence="2 6" id="KW-0812">Transmembrane</keyword>
<gene>
    <name evidence="8" type="ORF">FPOA_11792</name>
</gene>
<evidence type="ECO:0000256" key="2">
    <source>
        <dbReference type="ARBA" id="ARBA00022692"/>
    </source>
</evidence>
<keyword evidence="9" id="KW-1185">Reference proteome</keyword>
<dbReference type="EMBL" id="LYXU01000004">
    <property type="protein sequence ID" value="OBS20071.1"/>
    <property type="molecule type" value="Genomic_DNA"/>
</dbReference>
<feature type="region of interest" description="Disordered" evidence="5">
    <location>
        <begin position="227"/>
        <end position="270"/>
    </location>
</feature>
<feature type="compositionally biased region" description="Low complexity" evidence="5">
    <location>
        <begin position="155"/>
        <end position="183"/>
    </location>
</feature>
<evidence type="ECO:0000313" key="9">
    <source>
        <dbReference type="Proteomes" id="UP000091967"/>
    </source>
</evidence>
<dbReference type="PROSITE" id="PS51257">
    <property type="entry name" value="PROKAR_LIPOPROTEIN"/>
    <property type="match status" value="1"/>
</dbReference>
<feature type="chain" id="PRO_5008602870" description="Mid2 domain-containing protein" evidence="7">
    <location>
        <begin position="23"/>
        <end position="270"/>
    </location>
</feature>
<keyword evidence="3 6" id="KW-1133">Transmembrane helix</keyword>
<evidence type="ECO:0000256" key="4">
    <source>
        <dbReference type="ARBA" id="ARBA00023136"/>
    </source>
</evidence>
<protein>
    <recommendedName>
        <fullName evidence="10">Mid2 domain-containing protein</fullName>
    </recommendedName>
</protein>
<feature type="transmembrane region" description="Helical" evidence="6">
    <location>
        <begin position="192"/>
        <end position="215"/>
    </location>
</feature>
<accession>A0A1B8AI38</accession>
<name>A0A1B8AI38_FUSPO</name>
<dbReference type="GO" id="GO:0071944">
    <property type="term" value="C:cell periphery"/>
    <property type="evidence" value="ECO:0007669"/>
    <property type="project" value="UniProtKB-ARBA"/>
</dbReference>
<feature type="signal peptide" evidence="7">
    <location>
        <begin position="1"/>
        <end position="22"/>
    </location>
</feature>
<proteinExistence type="predicted"/>
<feature type="region of interest" description="Disordered" evidence="5">
    <location>
        <begin position="155"/>
        <end position="188"/>
    </location>
</feature>
<feature type="compositionally biased region" description="Basic and acidic residues" evidence="5">
    <location>
        <begin position="231"/>
        <end position="248"/>
    </location>
</feature>
<comment type="caution">
    <text evidence="8">The sequence shown here is derived from an EMBL/GenBank/DDBJ whole genome shotgun (WGS) entry which is preliminary data.</text>
</comment>
<dbReference type="PANTHER" id="PTHR15549:SF30">
    <property type="entry name" value="MID2 DOMAIN-CONTAINING PROTEIN"/>
    <property type="match status" value="1"/>
</dbReference>
<keyword evidence="4 6" id="KW-0472">Membrane</keyword>
<keyword evidence="7" id="KW-0732">Signal</keyword>
<reference evidence="8 9" key="1">
    <citation type="submission" date="2016-06" db="EMBL/GenBank/DDBJ databases">
        <title>Living apart together: crosstalk between the core and supernumerary genomes in a fungal plant pathogen.</title>
        <authorList>
            <person name="Vanheule A."/>
            <person name="Audenaert K."/>
            <person name="Warris S."/>
            <person name="Van De Geest H."/>
            <person name="Schijlen E."/>
            <person name="Hofte M."/>
            <person name="De Saeger S."/>
            <person name="Haesaert G."/>
            <person name="Waalwijk C."/>
            <person name="Van Der Lee T."/>
        </authorList>
    </citation>
    <scope>NUCLEOTIDE SEQUENCE [LARGE SCALE GENOMIC DNA]</scope>
    <source>
        <strain evidence="8 9">2516</strain>
    </source>
</reference>
<sequence length="270" mass="29645">MSFLAKLGLICFLFASWTSCFTEFIRPPEWDEDQDADQDMTKNNRYDDGETIPIIFNSNIKRVDLYVYQVLDTPGSGESDSEPNSNGWNWKAQYDASNVTKNGEDCIYWFEVIDTEHRGTLAQSQYVNVSAPKLDETETAIASTTSTTLAVETTISATDTSPSDEASSTSPSDEASSTSEPSSKSGLSQGEIAGVAVGATIGALLILGGMGWMVWRRRARRKNDAAVAELPGDHNQDQPYSERPKSELPAEPVVFPLERPKSPPRIYEAP</sequence>
<dbReference type="STRING" id="36050.A0A1B8AI38"/>
<organism evidence="8 9">
    <name type="scientific">Fusarium poae</name>
    <dbReference type="NCBI Taxonomy" id="36050"/>
    <lineage>
        <taxon>Eukaryota</taxon>
        <taxon>Fungi</taxon>
        <taxon>Dikarya</taxon>
        <taxon>Ascomycota</taxon>
        <taxon>Pezizomycotina</taxon>
        <taxon>Sordariomycetes</taxon>
        <taxon>Hypocreomycetidae</taxon>
        <taxon>Hypocreales</taxon>
        <taxon>Nectriaceae</taxon>
        <taxon>Fusarium</taxon>
    </lineage>
</organism>
<dbReference type="OMA" id="EDCIYWF"/>
<evidence type="ECO:0000256" key="7">
    <source>
        <dbReference type="SAM" id="SignalP"/>
    </source>
</evidence>
<evidence type="ECO:0000256" key="1">
    <source>
        <dbReference type="ARBA" id="ARBA00004167"/>
    </source>
</evidence>
<evidence type="ECO:0008006" key="10">
    <source>
        <dbReference type="Google" id="ProtNLM"/>
    </source>
</evidence>
<dbReference type="GO" id="GO:0016020">
    <property type="term" value="C:membrane"/>
    <property type="evidence" value="ECO:0007669"/>
    <property type="project" value="UniProtKB-SubCell"/>
</dbReference>